<keyword evidence="3" id="KW-1185">Reference proteome</keyword>
<dbReference type="InterPro" id="IPR050923">
    <property type="entry name" value="Cell_Proc_Reg/RNA_Proc"/>
</dbReference>
<dbReference type="EMBL" id="MPIN01000001">
    <property type="protein sequence ID" value="OJH42208.1"/>
    <property type="molecule type" value="Genomic_DNA"/>
</dbReference>
<protein>
    <recommendedName>
        <fullName evidence="1">FHA domain-containing protein</fullName>
    </recommendedName>
</protein>
<dbReference type="RefSeq" id="WP_071896297.1">
    <property type="nucleotide sequence ID" value="NZ_MPIN01000001.1"/>
</dbReference>
<dbReference type="InterPro" id="IPR008984">
    <property type="entry name" value="SMAD_FHA_dom_sf"/>
</dbReference>
<comment type="caution">
    <text evidence="2">The sequence shown here is derived from an EMBL/GenBank/DDBJ whole genome shotgun (WGS) entry which is preliminary data.</text>
</comment>
<evidence type="ECO:0000313" key="2">
    <source>
        <dbReference type="EMBL" id="OJH42208.1"/>
    </source>
</evidence>
<dbReference type="Proteomes" id="UP000182229">
    <property type="component" value="Unassembled WGS sequence"/>
</dbReference>
<evidence type="ECO:0000259" key="1">
    <source>
        <dbReference type="PROSITE" id="PS50006"/>
    </source>
</evidence>
<accession>A0A1L9BJ68</accession>
<dbReference type="OrthoDB" id="5381163at2"/>
<feature type="domain" description="FHA" evidence="1">
    <location>
        <begin position="85"/>
        <end position="137"/>
    </location>
</feature>
<dbReference type="AlphaFoldDB" id="A0A1L9BJ68"/>
<evidence type="ECO:0000313" key="3">
    <source>
        <dbReference type="Proteomes" id="UP000182229"/>
    </source>
</evidence>
<sequence>MPSVKELRARARVEVETFVAEHGPVALIQQPPSLVFQMVAQQMGGSRTVFMAHRSRLTDRLLAMLQGFEHLQVLFLHPKKDGEVFAVGRLETSCSVVVHDPSVSKVHAMLRWSEADGGCTLRDAGSMNGTYVNSVQLGGEEQALLDGDGLAFGDAQFLYVSTQTLHAHLNAAVPSSAR</sequence>
<gene>
    <name evidence="2" type="ORF">BON30_03065</name>
</gene>
<proteinExistence type="predicted"/>
<reference evidence="3" key="1">
    <citation type="submission" date="2016-11" db="EMBL/GenBank/DDBJ databases">
        <authorList>
            <person name="Shukria A."/>
            <person name="Stevens D.C."/>
        </authorList>
    </citation>
    <scope>NUCLEOTIDE SEQUENCE [LARGE SCALE GENOMIC DNA]</scope>
    <source>
        <strain evidence="3">Cbfe23</strain>
    </source>
</reference>
<dbReference type="Pfam" id="PF00498">
    <property type="entry name" value="FHA"/>
    <property type="match status" value="1"/>
</dbReference>
<dbReference type="PANTHER" id="PTHR23308">
    <property type="entry name" value="NUCLEAR INHIBITOR OF PROTEIN PHOSPHATASE-1"/>
    <property type="match status" value="1"/>
</dbReference>
<dbReference type="PROSITE" id="PS50006">
    <property type="entry name" value="FHA_DOMAIN"/>
    <property type="match status" value="1"/>
</dbReference>
<name>A0A1L9BJ68_9BACT</name>
<dbReference type="Gene3D" id="2.60.200.20">
    <property type="match status" value="1"/>
</dbReference>
<dbReference type="STRING" id="83449.BON30_03065"/>
<dbReference type="SUPFAM" id="SSF49879">
    <property type="entry name" value="SMAD/FHA domain"/>
    <property type="match status" value="1"/>
</dbReference>
<dbReference type="InterPro" id="IPR000253">
    <property type="entry name" value="FHA_dom"/>
</dbReference>
<dbReference type="CDD" id="cd00060">
    <property type="entry name" value="FHA"/>
    <property type="match status" value="1"/>
</dbReference>
<reference evidence="2 3" key="2">
    <citation type="submission" date="2016-12" db="EMBL/GenBank/DDBJ databases">
        <title>Draft Genome Sequence of Cystobacter ferrugineus Strain Cbfe23.</title>
        <authorList>
            <person name="Akbar S."/>
            <person name="Dowd S.E."/>
            <person name="Stevens D.C."/>
        </authorList>
    </citation>
    <scope>NUCLEOTIDE SEQUENCE [LARGE SCALE GENOMIC DNA]</scope>
    <source>
        <strain evidence="2 3">Cbfe23</strain>
    </source>
</reference>
<organism evidence="2 3">
    <name type="scientific">Cystobacter ferrugineus</name>
    <dbReference type="NCBI Taxonomy" id="83449"/>
    <lineage>
        <taxon>Bacteria</taxon>
        <taxon>Pseudomonadati</taxon>
        <taxon>Myxococcota</taxon>
        <taxon>Myxococcia</taxon>
        <taxon>Myxococcales</taxon>
        <taxon>Cystobacterineae</taxon>
        <taxon>Archangiaceae</taxon>
        <taxon>Cystobacter</taxon>
    </lineage>
</organism>
<dbReference type="SMART" id="SM00240">
    <property type="entry name" value="FHA"/>
    <property type="match status" value="1"/>
</dbReference>